<sequence length="73" mass="8543">MSIPNYITAIWSDEITMTHIRYWRNSELSNTDWTQLADAQCDKAAWATYRQSLRDLPAQNEDPQKLVFPTRPA</sequence>
<dbReference type="EMBL" id="LR796901">
    <property type="protein sequence ID" value="CAB4173449.1"/>
    <property type="molecule type" value="Genomic_DNA"/>
</dbReference>
<evidence type="ECO:0000313" key="3">
    <source>
        <dbReference type="EMBL" id="CAB4184042.1"/>
    </source>
</evidence>
<evidence type="ECO:0000259" key="1">
    <source>
        <dbReference type="Pfam" id="PF16778"/>
    </source>
</evidence>
<proteinExistence type="predicted"/>
<organism evidence="4">
    <name type="scientific">uncultured Caudovirales phage</name>
    <dbReference type="NCBI Taxonomy" id="2100421"/>
    <lineage>
        <taxon>Viruses</taxon>
        <taxon>Duplodnaviria</taxon>
        <taxon>Heunggongvirae</taxon>
        <taxon>Uroviricota</taxon>
        <taxon>Caudoviricetes</taxon>
        <taxon>Peduoviridae</taxon>
        <taxon>Maltschvirus</taxon>
        <taxon>Maltschvirus maltsch</taxon>
    </lineage>
</organism>
<dbReference type="InterPro" id="IPR031893">
    <property type="entry name" value="Phage_tail_APC"/>
</dbReference>
<accession>A0A6J5RX65</accession>
<dbReference type="Pfam" id="PF16778">
    <property type="entry name" value="Phage_tail_APC"/>
    <property type="match status" value="1"/>
</dbReference>
<feature type="domain" description="Phage tail assembly chaperone-like" evidence="1">
    <location>
        <begin position="18"/>
        <end position="73"/>
    </location>
</feature>
<evidence type="ECO:0000313" key="2">
    <source>
        <dbReference type="EMBL" id="CAB4173449.1"/>
    </source>
</evidence>
<gene>
    <name evidence="3" type="ORF">UFOVP1111_26</name>
    <name evidence="4" type="ORF">UFOVP1380_31</name>
    <name evidence="2" type="ORF">UFOVP943_31</name>
</gene>
<dbReference type="Gene3D" id="6.10.140.1310">
    <property type="match status" value="1"/>
</dbReference>
<reference evidence="4" key="1">
    <citation type="submission" date="2020-05" db="EMBL/GenBank/DDBJ databases">
        <authorList>
            <person name="Chiriac C."/>
            <person name="Salcher M."/>
            <person name="Ghai R."/>
            <person name="Kavagutti S V."/>
        </authorList>
    </citation>
    <scope>NUCLEOTIDE SEQUENCE</scope>
</reference>
<protein>
    <submittedName>
        <fullName evidence="4">Phage tail assembly chaperone protein</fullName>
    </submittedName>
</protein>
<evidence type="ECO:0000313" key="4">
    <source>
        <dbReference type="EMBL" id="CAB4203327.1"/>
    </source>
</evidence>
<name>A0A6J5RX65_9CAUD</name>
<dbReference type="EMBL" id="LR797330">
    <property type="protein sequence ID" value="CAB4203327.1"/>
    <property type="molecule type" value="Genomic_DNA"/>
</dbReference>
<dbReference type="EMBL" id="LR797058">
    <property type="protein sequence ID" value="CAB4184042.1"/>
    <property type="molecule type" value="Genomic_DNA"/>
</dbReference>